<comment type="caution">
    <text evidence="2">The sequence shown here is derived from an EMBL/GenBank/DDBJ whole genome shotgun (WGS) entry which is preliminary data.</text>
</comment>
<proteinExistence type="predicted"/>
<dbReference type="RefSeq" id="WP_192016198.1">
    <property type="nucleotide sequence ID" value="NZ_JACYTP010000007.1"/>
</dbReference>
<dbReference type="Proteomes" id="UP000649768">
    <property type="component" value="Unassembled WGS sequence"/>
</dbReference>
<feature type="chain" id="PRO_5047055366" description="VCBS repeat-containing protein" evidence="1">
    <location>
        <begin position="19"/>
        <end position="224"/>
    </location>
</feature>
<name>A0ABR9BLS7_9GAMM</name>
<evidence type="ECO:0000313" key="2">
    <source>
        <dbReference type="EMBL" id="MBD8513512.1"/>
    </source>
</evidence>
<keyword evidence="1" id="KW-0732">Signal</keyword>
<accession>A0ABR9BLS7</accession>
<organism evidence="2 3">
    <name type="scientific">Photobacterium arenosum</name>
    <dbReference type="NCBI Taxonomy" id="2774143"/>
    <lineage>
        <taxon>Bacteria</taxon>
        <taxon>Pseudomonadati</taxon>
        <taxon>Pseudomonadota</taxon>
        <taxon>Gammaproteobacteria</taxon>
        <taxon>Vibrionales</taxon>
        <taxon>Vibrionaceae</taxon>
        <taxon>Photobacterium</taxon>
    </lineage>
</organism>
<evidence type="ECO:0000256" key="1">
    <source>
        <dbReference type="SAM" id="SignalP"/>
    </source>
</evidence>
<protein>
    <recommendedName>
        <fullName evidence="4">VCBS repeat-containing protein</fullName>
    </recommendedName>
</protein>
<keyword evidence="3" id="KW-1185">Reference proteome</keyword>
<sequence>MRSIFLAFVLTWGASAFAQNNDGLEDSLRELVPDGYFVTETIYGDLNKDSQEDVVLIIKGTDPNKVVIDEFRGEIDLNRRGIIVALRNQQNYELVVENLNCFYSEEEDGGVYFVPDIYTKIEKGNLYVLFAHGRYGHWRYNFRYQGADFELIGYDNSANRGPTVEVVTSINYLTKKMLVKKNINRHEEHADPIFKESWTSFTLDKRFKLSEINEFNEFGDGLRE</sequence>
<dbReference type="EMBL" id="JACYTP010000007">
    <property type="protein sequence ID" value="MBD8513512.1"/>
    <property type="molecule type" value="Genomic_DNA"/>
</dbReference>
<evidence type="ECO:0008006" key="4">
    <source>
        <dbReference type="Google" id="ProtNLM"/>
    </source>
</evidence>
<evidence type="ECO:0000313" key="3">
    <source>
        <dbReference type="Proteomes" id="UP000649768"/>
    </source>
</evidence>
<gene>
    <name evidence="2" type="ORF">IFO68_12605</name>
</gene>
<feature type="signal peptide" evidence="1">
    <location>
        <begin position="1"/>
        <end position="18"/>
    </location>
</feature>
<reference evidence="2 3" key="1">
    <citation type="submission" date="2020-09" db="EMBL/GenBank/DDBJ databases">
        <title>Photobacterium sp. CAU 1568 isolated from sand of Sido Beach.</title>
        <authorList>
            <person name="Kim W."/>
        </authorList>
    </citation>
    <scope>NUCLEOTIDE SEQUENCE [LARGE SCALE GENOMIC DNA]</scope>
    <source>
        <strain evidence="2 3">CAU 1568</strain>
    </source>
</reference>